<dbReference type="GO" id="GO:0005886">
    <property type="term" value="C:plasma membrane"/>
    <property type="evidence" value="ECO:0007669"/>
    <property type="project" value="UniProtKB-SubCell"/>
</dbReference>
<proteinExistence type="inferred from homology"/>
<feature type="transmembrane region" description="Helical" evidence="10">
    <location>
        <begin position="386"/>
        <end position="406"/>
    </location>
</feature>
<dbReference type="PANTHER" id="PTHR21137">
    <property type="entry name" value="ODORANT RECEPTOR"/>
    <property type="match status" value="1"/>
</dbReference>
<reference evidence="11" key="1">
    <citation type="submission" date="2020-11" db="EMBL/GenBank/DDBJ databases">
        <authorList>
            <person name="Whitehead M."/>
        </authorList>
    </citation>
    <scope>NUCLEOTIDE SEQUENCE</scope>
    <source>
        <strain evidence="11">EGII</strain>
    </source>
</reference>
<comment type="caution">
    <text evidence="10">Lacks conserved residue(s) required for the propagation of feature annotation.</text>
</comment>
<feature type="transmembrane region" description="Helical" evidence="10">
    <location>
        <begin position="65"/>
        <end position="85"/>
    </location>
</feature>
<keyword evidence="2" id="KW-1003">Cell membrane</keyword>
<dbReference type="Proteomes" id="UP000606786">
    <property type="component" value="Unassembled WGS sequence"/>
</dbReference>
<dbReference type="OrthoDB" id="6682367at2759"/>
<comment type="caution">
    <text evidence="11">The sequence shown here is derived from an EMBL/GenBank/DDBJ whole genome shotgun (WGS) entry which is preliminary data.</text>
</comment>
<dbReference type="AlphaFoldDB" id="A0A811UC19"/>
<evidence type="ECO:0000256" key="4">
    <source>
        <dbReference type="ARBA" id="ARBA00022692"/>
    </source>
</evidence>
<feature type="transmembrane region" description="Helical" evidence="10">
    <location>
        <begin position="156"/>
        <end position="174"/>
    </location>
</feature>
<dbReference type="PANTHER" id="PTHR21137:SF42">
    <property type="entry name" value="ODORANT RECEPTOR 83A"/>
    <property type="match status" value="1"/>
</dbReference>
<evidence type="ECO:0000256" key="10">
    <source>
        <dbReference type="RuleBase" id="RU351113"/>
    </source>
</evidence>
<comment type="similarity">
    <text evidence="10">Belongs to the insect chemoreceptor superfamily. Heteromeric odorant receptor channel (TC 1.A.69) family.</text>
</comment>
<evidence type="ECO:0000313" key="12">
    <source>
        <dbReference type="Proteomes" id="UP000606786"/>
    </source>
</evidence>
<keyword evidence="4 10" id="KW-0812">Transmembrane</keyword>
<keyword evidence="5 10" id="KW-0552">Olfaction</keyword>
<dbReference type="Pfam" id="PF02949">
    <property type="entry name" value="7tm_6"/>
    <property type="match status" value="1"/>
</dbReference>
<keyword evidence="12" id="KW-1185">Reference proteome</keyword>
<dbReference type="GO" id="GO:0007165">
    <property type="term" value="P:signal transduction"/>
    <property type="evidence" value="ECO:0007669"/>
    <property type="project" value="UniProtKB-KW"/>
</dbReference>
<protein>
    <recommendedName>
        <fullName evidence="10">Odorant receptor</fullName>
    </recommendedName>
</protein>
<feature type="transmembrane region" description="Helical" evidence="10">
    <location>
        <begin position="354"/>
        <end position="374"/>
    </location>
</feature>
<sequence length="485" mass="57309">MSTDKPEPQANAEHMGSPLDVQRRDMFTFIRWSLWFTAMCRLPLEYYLPTSLRFLASTLNWIYEVFLYFTIIHIDILFMCTIYLYKDKGDLALLVNSLIQAIIFMWTLIIKVYFKRIKRKKIEELMQFLNNEYRTQSAAGFTYVTMKESVDLSNTWTKVFLISCYVGGAFWLFVPFLRRDRSLPLPCWYPFDYKVNYYNREILSDCIETNTFQSPIVYESIYLLQCLAQMQMAAAFASTSAFYLLVAVVFSGQLDVLNCSLKNVIATTYLNLRKPKSELIKLREEHNIENFEINQYYCAEEHKTDLDCLPHLLDGENPEPQNFYAAFKQAFKHCVTHHQYILCGLQMLEDIYSYLWYLKTMKATVLACLFAFVWVKSTAANSFLTIFSFSQYLVLAIWEMFMICYSGEIIFLNSQRCDEALQRSPWHLHAREIKKDILFFILNAQQPFRLTGGKMFNLNVEKPRERETKIRAIPHQSEIERKEIM</sequence>
<keyword evidence="8 10" id="KW-0675">Receptor</keyword>
<comment type="subcellular location">
    <subcellularLocation>
        <location evidence="1 10">Cell membrane</location>
        <topology evidence="1 10">Multi-pass membrane protein</topology>
    </subcellularLocation>
</comment>
<evidence type="ECO:0000256" key="2">
    <source>
        <dbReference type="ARBA" id="ARBA00022475"/>
    </source>
</evidence>
<evidence type="ECO:0000313" key="11">
    <source>
        <dbReference type="EMBL" id="CAD6996361.1"/>
    </source>
</evidence>
<feature type="transmembrane region" description="Helical" evidence="10">
    <location>
        <begin position="91"/>
        <end position="114"/>
    </location>
</feature>
<evidence type="ECO:0000256" key="6">
    <source>
        <dbReference type="ARBA" id="ARBA00022989"/>
    </source>
</evidence>
<dbReference type="InterPro" id="IPR004117">
    <property type="entry name" value="7tm6_olfct_rcpt"/>
</dbReference>
<evidence type="ECO:0000256" key="8">
    <source>
        <dbReference type="ARBA" id="ARBA00023170"/>
    </source>
</evidence>
<evidence type="ECO:0000256" key="1">
    <source>
        <dbReference type="ARBA" id="ARBA00004651"/>
    </source>
</evidence>
<feature type="transmembrane region" description="Helical" evidence="10">
    <location>
        <begin position="232"/>
        <end position="252"/>
    </location>
</feature>
<evidence type="ECO:0000256" key="7">
    <source>
        <dbReference type="ARBA" id="ARBA00023136"/>
    </source>
</evidence>
<keyword evidence="7 10" id="KW-0472">Membrane</keyword>
<evidence type="ECO:0000256" key="3">
    <source>
        <dbReference type="ARBA" id="ARBA00022606"/>
    </source>
</evidence>
<keyword evidence="9 10" id="KW-0807">Transducer</keyword>
<evidence type="ECO:0000256" key="9">
    <source>
        <dbReference type="ARBA" id="ARBA00023224"/>
    </source>
</evidence>
<dbReference type="GO" id="GO:0005549">
    <property type="term" value="F:odorant binding"/>
    <property type="evidence" value="ECO:0007669"/>
    <property type="project" value="InterPro"/>
</dbReference>
<dbReference type="GO" id="GO:0004984">
    <property type="term" value="F:olfactory receptor activity"/>
    <property type="evidence" value="ECO:0007669"/>
    <property type="project" value="InterPro"/>
</dbReference>
<keyword evidence="3 10" id="KW-0716">Sensory transduction</keyword>
<name>A0A811UC19_CERCA</name>
<evidence type="ECO:0000256" key="5">
    <source>
        <dbReference type="ARBA" id="ARBA00022725"/>
    </source>
</evidence>
<gene>
    <name evidence="11" type="ORF">CCAP1982_LOCUS5039</name>
</gene>
<accession>A0A811UC19</accession>
<keyword evidence="6 10" id="KW-1133">Transmembrane helix</keyword>
<dbReference type="EMBL" id="CAJHJT010000001">
    <property type="protein sequence ID" value="CAD6996361.1"/>
    <property type="molecule type" value="Genomic_DNA"/>
</dbReference>
<organism evidence="11 12">
    <name type="scientific">Ceratitis capitata</name>
    <name type="common">Mediterranean fruit fly</name>
    <name type="synonym">Tephritis capitata</name>
    <dbReference type="NCBI Taxonomy" id="7213"/>
    <lineage>
        <taxon>Eukaryota</taxon>
        <taxon>Metazoa</taxon>
        <taxon>Ecdysozoa</taxon>
        <taxon>Arthropoda</taxon>
        <taxon>Hexapoda</taxon>
        <taxon>Insecta</taxon>
        <taxon>Pterygota</taxon>
        <taxon>Neoptera</taxon>
        <taxon>Endopterygota</taxon>
        <taxon>Diptera</taxon>
        <taxon>Brachycera</taxon>
        <taxon>Muscomorpha</taxon>
        <taxon>Tephritoidea</taxon>
        <taxon>Tephritidae</taxon>
        <taxon>Ceratitis</taxon>
        <taxon>Ceratitis</taxon>
    </lineage>
</organism>